<evidence type="ECO:0000313" key="3">
    <source>
        <dbReference type="Proteomes" id="UP000660675"/>
    </source>
</evidence>
<dbReference type="EMBL" id="BMTF01000036">
    <property type="protein sequence ID" value="GGV96167.1"/>
    <property type="molecule type" value="Genomic_DNA"/>
</dbReference>
<dbReference type="InterPro" id="IPR002035">
    <property type="entry name" value="VWF_A"/>
</dbReference>
<dbReference type="Pfam" id="PF13768">
    <property type="entry name" value="VWA_3"/>
    <property type="match status" value="1"/>
</dbReference>
<reference evidence="3" key="1">
    <citation type="journal article" date="2019" name="Int. J. Syst. Evol. Microbiol.">
        <title>The Global Catalogue of Microorganisms (GCM) 10K type strain sequencing project: providing services to taxonomists for standard genome sequencing and annotation.</title>
        <authorList>
            <consortium name="The Broad Institute Genomics Platform"/>
            <consortium name="The Broad Institute Genome Sequencing Center for Infectious Disease"/>
            <person name="Wu L."/>
            <person name="Ma J."/>
        </authorList>
    </citation>
    <scope>NUCLEOTIDE SEQUENCE [LARGE SCALE GENOMIC DNA]</scope>
    <source>
        <strain evidence="3">JCM 4376</strain>
    </source>
</reference>
<evidence type="ECO:0000313" key="2">
    <source>
        <dbReference type="EMBL" id="GGV96167.1"/>
    </source>
</evidence>
<sequence>MGRYTAPPGLGISLSVQVAPEQRPDQDTRIDAHLRVRAAAVGPRDRIPAVDIALVLAVDVAAGRRDAAVAALAETVSALPDGISYTVLGGGASQCYPLTGRWALAGPDDRRHAAFSVGRIAAAEEGRPPTGYTTWLARARELFAERALPVRHLVLVTDGGSRSEDDDAARADSALSIELTRCEGEFTADVIAPGAGWDPAPLIAVAERLHGAAASSPDAFAPAVATALGRLRKVRSPELPIEVAVRPAVREVTLTEIAPHQQRLEPDPAGDDPFRLEFRTHQWQPESRDYLLTLRADAGNDPLGVPLQLAEVTVGGAAGAVVVRWLPSGTAAATAGLSGAAGRNIHTMNVSTQMRTALNHGYAALDLESRERAEAQLGLAVRLATEIAADWVLDEVRKVARIVDGPQGHVLIGPAVDPGTVRQGLLSITSGHPVELPPVPRAGPAVRCPHCDHPAGAAAVFCIDCGRQL</sequence>
<evidence type="ECO:0000259" key="1">
    <source>
        <dbReference type="Pfam" id="PF13768"/>
    </source>
</evidence>
<feature type="domain" description="VWFA" evidence="1">
    <location>
        <begin position="53"/>
        <end position="213"/>
    </location>
</feature>
<dbReference type="Proteomes" id="UP000660675">
    <property type="component" value="Unassembled WGS sequence"/>
</dbReference>
<dbReference type="Gene3D" id="2.60.40.3670">
    <property type="match status" value="1"/>
</dbReference>
<accession>A0ABQ2W8C4</accession>
<dbReference type="RefSeq" id="WP_189547866.1">
    <property type="nucleotide sequence ID" value="NZ_BMTF01000036.1"/>
</dbReference>
<name>A0ABQ2W8C4_9ACTN</name>
<dbReference type="Gene3D" id="1.20.120.1690">
    <property type="match status" value="1"/>
</dbReference>
<dbReference type="InterPro" id="IPR036465">
    <property type="entry name" value="vWFA_dom_sf"/>
</dbReference>
<dbReference type="Gene3D" id="3.40.50.410">
    <property type="entry name" value="von Willebrand factor, type A domain"/>
    <property type="match status" value="1"/>
</dbReference>
<proteinExistence type="predicted"/>
<keyword evidence="3" id="KW-1185">Reference proteome</keyword>
<protein>
    <recommendedName>
        <fullName evidence="1">VWFA domain-containing protein</fullName>
    </recommendedName>
</protein>
<organism evidence="2 3">
    <name type="scientific">Streptomyces gelaticus</name>
    <dbReference type="NCBI Taxonomy" id="285446"/>
    <lineage>
        <taxon>Bacteria</taxon>
        <taxon>Bacillati</taxon>
        <taxon>Actinomycetota</taxon>
        <taxon>Actinomycetes</taxon>
        <taxon>Kitasatosporales</taxon>
        <taxon>Streptomycetaceae</taxon>
        <taxon>Streptomyces</taxon>
    </lineage>
</organism>
<comment type="caution">
    <text evidence="2">The sequence shown here is derived from an EMBL/GenBank/DDBJ whole genome shotgun (WGS) entry which is preliminary data.</text>
</comment>
<gene>
    <name evidence="2" type="ORF">GCM10015535_65190</name>
</gene>